<protein>
    <recommendedName>
        <fullName evidence="2">C2H2-type domain-containing protein</fullName>
    </recommendedName>
</protein>
<proteinExistence type="predicted"/>
<keyword evidence="1" id="KW-0479">Metal-binding</keyword>
<gene>
    <name evidence="3" type="ORF">RFH988_LOCUS25424</name>
</gene>
<evidence type="ECO:0000313" key="3">
    <source>
        <dbReference type="EMBL" id="CAF1216818.1"/>
    </source>
</evidence>
<dbReference type="AlphaFoldDB" id="A0A814XHV9"/>
<comment type="caution">
    <text evidence="3">The sequence shown here is derived from an EMBL/GenBank/DDBJ whole genome shotgun (WGS) entry which is preliminary data.</text>
</comment>
<evidence type="ECO:0000256" key="1">
    <source>
        <dbReference type="PROSITE-ProRule" id="PRU00042"/>
    </source>
</evidence>
<dbReference type="InterPro" id="IPR013087">
    <property type="entry name" value="Znf_C2H2_type"/>
</dbReference>
<dbReference type="EMBL" id="CAJNOO010001933">
    <property type="protein sequence ID" value="CAF1216818.1"/>
    <property type="molecule type" value="Genomic_DNA"/>
</dbReference>
<dbReference type="PROSITE" id="PS00028">
    <property type="entry name" value="ZINC_FINGER_C2H2_1"/>
    <property type="match status" value="1"/>
</dbReference>
<dbReference type="OrthoDB" id="9970179at2759"/>
<accession>A0A814XHV9</accession>
<evidence type="ECO:0000259" key="2">
    <source>
        <dbReference type="PROSITE" id="PS50157"/>
    </source>
</evidence>
<keyword evidence="1" id="KW-0863">Zinc-finger</keyword>
<reference evidence="3" key="1">
    <citation type="submission" date="2021-02" db="EMBL/GenBank/DDBJ databases">
        <authorList>
            <person name="Nowell W R."/>
        </authorList>
    </citation>
    <scope>NUCLEOTIDE SEQUENCE</scope>
</reference>
<evidence type="ECO:0000313" key="4">
    <source>
        <dbReference type="Proteomes" id="UP000663882"/>
    </source>
</evidence>
<name>A0A814XHV9_9BILA</name>
<organism evidence="3 4">
    <name type="scientific">Rotaria sordida</name>
    <dbReference type="NCBI Taxonomy" id="392033"/>
    <lineage>
        <taxon>Eukaryota</taxon>
        <taxon>Metazoa</taxon>
        <taxon>Spiralia</taxon>
        <taxon>Gnathifera</taxon>
        <taxon>Rotifera</taxon>
        <taxon>Eurotatoria</taxon>
        <taxon>Bdelloidea</taxon>
        <taxon>Philodinida</taxon>
        <taxon>Philodinidae</taxon>
        <taxon>Rotaria</taxon>
    </lineage>
</organism>
<keyword evidence="1" id="KW-0862">Zinc</keyword>
<dbReference type="SMART" id="SM00355">
    <property type="entry name" value="ZnF_C2H2"/>
    <property type="match status" value="2"/>
</dbReference>
<dbReference type="Proteomes" id="UP000663882">
    <property type="component" value="Unassembled WGS sequence"/>
</dbReference>
<feature type="domain" description="C2H2-type" evidence="2">
    <location>
        <begin position="155"/>
        <end position="178"/>
    </location>
</feature>
<sequence length="242" mass="28597">MASYSNNRQLVLFDGDNNRINLIDQINQLSQIPSNCDFIIFYNHLDRIEEYILNDLKRISQVKLVKCVDVADQLLRIAYKEVVTYFYVHVICDEKPNYMHDLIKIHKKHINIHFIGMNRSNIYVQSIIYRLQQYNDLADISSSIILNNKFILDNYQCPRCSKTFKLHKDLEQHYSDTHVTITINNVHVDYLGMLKPKKKSDPDERHKCELYCLVCCYGWQTLEARENHITNEHPNATADDLD</sequence>
<dbReference type="PROSITE" id="PS50157">
    <property type="entry name" value="ZINC_FINGER_C2H2_2"/>
    <property type="match status" value="1"/>
</dbReference>
<dbReference type="GO" id="GO:0008270">
    <property type="term" value="F:zinc ion binding"/>
    <property type="evidence" value="ECO:0007669"/>
    <property type="project" value="UniProtKB-KW"/>
</dbReference>